<evidence type="ECO:0000313" key="2">
    <source>
        <dbReference type="Proteomes" id="UP000295293"/>
    </source>
</evidence>
<gene>
    <name evidence="1" type="ORF">DFR29_11434</name>
</gene>
<dbReference type="PANTHER" id="PTHR41913:SF1">
    <property type="entry name" value="DUF1684 DOMAIN-CONTAINING PROTEIN"/>
    <property type="match status" value="1"/>
</dbReference>
<name>A0A4R6YQI5_9GAMM</name>
<dbReference type="PANTHER" id="PTHR41913">
    <property type="entry name" value="DUF1684 DOMAIN-CONTAINING PROTEIN"/>
    <property type="match status" value="1"/>
</dbReference>
<keyword evidence="2" id="KW-1185">Reference proteome</keyword>
<dbReference type="AlphaFoldDB" id="A0A4R6YQI5"/>
<reference evidence="1 2" key="1">
    <citation type="submission" date="2019-03" db="EMBL/GenBank/DDBJ databases">
        <title>Genomic Encyclopedia of Type Strains, Phase IV (KMG-IV): sequencing the most valuable type-strain genomes for metagenomic binning, comparative biology and taxonomic classification.</title>
        <authorList>
            <person name="Goeker M."/>
        </authorList>
    </citation>
    <scope>NUCLEOTIDE SEQUENCE [LARGE SCALE GENOMIC DNA]</scope>
    <source>
        <strain evidence="1 2">DSM 21667</strain>
    </source>
</reference>
<dbReference type="Proteomes" id="UP000295293">
    <property type="component" value="Unassembled WGS sequence"/>
</dbReference>
<dbReference type="Pfam" id="PF07920">
    <property type="entry name" value="DUF1684"/>
    <property type="match status" value="1"/>
</dbReference>
<sequence length="300" mass="32795">MSLLLAATMAGMMAAGVDLSSASVDDDERYRIEVLNWRSDRLQRLKKPDSWLSLIGLHWLKDGDNRVGSAKDNDVVLSKGPPKVGVVTVAGGQVSIALEPGVGALNGSEARKGVLRDDSTPRPTYVGFDSVTFYLIDRDGKKALRVKDSEAATLKNFKGLDYFDLAKDWRVEAKWEAFDPPKTMEIPTITGGVEKYTVPGKATFERDGKKFEVQPVLETADAKELFLIFSDKTSGKETYGAARFLYAPLPADGKVVLDFNKAYNPPCAFTPYATCPLAPPENKLNVRVTAGEKKYKGAAH</sequence>
<dbReference type="RefSeq" id="WP_243746127.1">
    <property type="nucleotide sequence ID" value="NZ_SNZH01000014.1"/>
</dbReference>
<evidence type="ECO:0008006" key="3">
    <source>
        <dbReference type="Google" id="ProtNLM"/>
    </source>
</evidence>
<comment type="caution">
    <text evidence="1">The sequence shown here is derived from an EMBL/GenBank/DDBJ whole genome shotgun (WGS) entry which is preliminary data.</text>
</comment>
<protein>
    <recommendedName>
        <fullName evidence="3">DUF1684 domain-containing protein</fullName>
    </recommendedName>
</protein>
<accession>A0A4R6YQI5</accession>
<proteinExistence type="predicted"/>
<dbReference type="EMBL" id="SNZH01000014">
    <property type="protein sequence ID" value="TDR39982.1"/>
    <property type="molecule type" value="Genomic_DNA"/>
</dbReference>
<organism evidence="1 2">
    <name type="scientific">Tahibacter aquaticus</name>
    <dbReference type="NCBI Taxonomy" id="520092"/>
    <lineage>
        <taxon>Bacteria</taxon>
        <taxon>Pseudomonadati</taxon>
        <taxon>Pseudomonadota</taxon>
        <taxon>Gammaproteobacteria</taxon>
        <taxon>Lysobacterales</taxon>
        <taxon>Rhodanobacteraceae</taxon>
        <taxon>Tahibacter</taxon>
    </lineage>
</organism>
<evidence type="ECO:0000313" key="1">
    <source>
        <dbReference type="EMBL" id="TDR39982.1"/>
    </source>
</evidence>
<dbReference type="InterPro" id="IPR012467">
    <property type="entry name" value="DUF1684"/>
</dbReference>